<dbReference type="PROSITE" id="PS50905">
    <property type="entry name" value="FERRITIN_LIKE"/>
    <property type="match status" value="1"/>
</dbReference>
<feature type="domain" description="Ferritin-like diiron" evidence="4">
    <location>
        <begin position="81"/>
        <end position="124"/>
    </location>
</feature>
<keyword evidence="2 3" id="KW-0408">Iron</keyword>
<feature type="binding site" evidence="2">
    <location>
        <position position="98"/>
    </location>
    <ligand>
        <name>Fe cation</name>
        <dbReference type="ChEBI" id="CHEBI:24875"/>
        <label>1</label>
    </ligand>
</feature>
<dbReference type="PANTHER" id="PTHR11431:SF75">
    <property type="entry name" value="FERRITIN"/>
    <property type="match status" value="1"/>
</dbReference>
<comment type="catalytic activity">
    <reaction evidence="1 3">
        <text>4 Fe(2+) + O2 + 4 H(+) = 4 Fe(3+) + 2 H2O</text>
        <dbReference type="Rhea" id="RHEA:11148"/>
        <dbReference type="ChEBI" id="CHEBI:15377"/>
        <dbReference type="ChEBI" id="CHEBI:15378"/>
        <dbReference type="ChEBI" id="CHEBI:15379"/>
        <dbReference type="ChEBI" id="CHEBI:29033"/>
        <dbReference type="ChEBI" id="CHEBI:29034"/>
        <dbReference type="EC" id="1.16.3.1"/>
    </reaction>
</comment>
<evidence type="ECO:0000256" key="3">
    <source>
        <dbReference type="RuleBase" id="RU361145"/>
    </source>
</evidence>
<dbReference type="Gene3D" id="1.20.1260.10">
    <property type="match status" value="1"/>
</dbReference>
<dbReference type="InterPro" id="IPR001519">
    <property type="entry name" value="Ferritin"/>
</dbReference>
<evidence type="ECO:0000256" key="2">
    <source>
        <dbReference type="PIRSR" id="PIRSR601519-1"/>
    </source>
</evidence>
<evidence type="ECO:0000313" key="5">
    <source>
        <dbReference type="EMBL" id="KAF7816151.1"/>
    </source>
</evidence>
<keyword evidence="3" id="KW-0560">Oxidoreductase</keyword>
<keyword evidence="2 3" id="KW-0479">Metal-binding</keyword>
<accession>A0A834T8N0</accession>
<keyword evidence="6" id="KW-1185">Reference proteome</keyword>
<evidence type="ECO:0000256" key="1">
    <source>
        <dbReference type="ARBA" id="ARBA00047990"/>
    </source>
</evidence>
<dbReference type="InterPro" id="IPR009040">
    <property type="entry name" value="Ferritin-like_diiron"/>
</dbReference>
<organism evidence="5 6">
    <name type="scientific">Senna tora</name>
    <dbReference type="NCBI Taxonomy" id="362788"/>
    <lineage>
        <taxon>Eukaryota</taxon>
        <taxon>Viridiplantae</taxon>
        <taxon>Streptophyta</taxon>
        <taxon>Embryophyta</taxon>
        <taxon>Tracheophyta</taxon>
        <taxon>Spermatophyta</taxon>
        <taxon>Magnoliopsida</taxon>
        <taxon>eudicotyledons</taxon>
        <taxon>Gunneridae</taxon>
        <taxon>Pentapetalae</taxon>
        <taxon>rosids</taxon>
        <taxon>fabids</taxon>
        <taxon>Fabales</taxon>
        <taxon>Fabaceae</taxon>
        <taxon>Caesalpinioideae</taxon>
        <taxon>Cassia clade</taxon>
        <taxon>Senna</taxon>
    </lineage>
</organism>
<dbReference type="EMBL" id="JAAIUW010000009">
    <property type="protein sequence ID" value="KAF7816151.1"/>
    <property type="molecule type" value="Genomic_DNA"/>
</dbReference>
<dbReference type="OrthoDB" id="186462at2759"/>
<dbReference type="SUPFAM" id="SSF47240">
    <property type="entry name" value="Ferritin-like"/>
    <property type="match status" value="1"/>
</dbReference>
<reference evidence="5" key="1">
    <citation type="submission" date="2020-09" db="EMBL/GenBank/DDBJ databases">
        <title>Genome-Enabled Discovery of Anthraquinone Biosynthesis in Senna tora.</title>
        <authorList>
            <person name="Kang S.-H."/>
            <person name="Pandey R.P."/>
            <person name="Lee C.-M."/>
            <person name="Sim J.-S."/>
            <person name="Jeong J.-T."/>
            <person name="Choi B.-S."/>
            <person name="Jung M."/>
            <person name="Ginzburg D."/>
            <person name="Zhao K."/>
            <person name="Won S.Y."/>
            <person name="Oh T.-J."/>
            <person name="Yu Y."/>
            <person name="Kim N.-H."/>
            <person name="Lee O.R."/>
            <person name="Lee T.-H."/>
            <person name="Bashyal P."/>
            <person name="Kim T.-S."/>
            <person name="Lee W.-H."/>
            <person name="Kawkins C."/>
            <person name="Kim C.-K."/>
            <person name="Kim J.S."/>
            <person name="Ahn B.O."/>
            <person name="Rhee S.Y."/>
            <person name="Sohng J.K."/>
        </authorList>
    </citation>
    <scope>NUCLEOTIDE SEQUENCE</scope>
    <source>
        <tissue evidence="5">Leaf</tissue>
    </source>
</reference>
<comment type="similarity">
    <text evidence="3">Belongs to the ferritin family.</text>
</comment>
<dbReference type="EC" id="1.16.3.1" evidence="3"/>
<evidence type="ECO:0000259" key="4">
    <source>
        <dbReference type="PROSITE" id="PS50905"/>
    </source>
</evidence>
<gene>
    <name evidence="5" type="ORF">G2W53_030120</name>
</gene>
<keyword evidence="3" id="KW-0409">Iron storage</keyword>
<dbReference type="GO" id="GO:0006826">
    <property type="term" value="P:iron ion transport"/>
    <property type="evidence" value="ECO:0007669"/>
    <property type="project" value="InterPro"/>
</dbReference>
<dbReference type="GO" id="GO:0004322">
    <property type="term" value="F:ferroxidase activity"/>
    <property type="evidence" value="ECO:0007669"/>
    <property type="project" value="UniProtKB-EC"/>
</dbReference>
<dbReference type="AlphaFoldDB" id="A0A834T8N0"/>
<comment type="function">
    <text evidence="3">Stores iron in a soluble, non-toxic, readily available form. Important for iron homeostasis. Iron is taken up in the ferrous form and deposited as ferric hydroxides after oxidation.</text>
</comment>
<dbReference type="InterPro" id="IPR012347">
    <property type="entry name" value="Ferritin-like"/>
</dbReference>
<dbReference type="GO" id="GO:0008199">
    <property type="term" value="F:ferric iron binding"/>
    <property type="evidence" value="ECO:0007669"/>
    <property type="project" value="InterPro"/>
</dbReference>
<dbReference type="GO" id="GO:0006879">
    <property type="term" value="P:intracellular iron ion homeostasis"/>
    <property type="evidence" value="ECO:0007669"/>
    <property type="project" value="UniProtKB-KW"/>
</dbReference>
<evidence type="ECO:0000313" key="6">
    <source>
        <dbReference type="Proteomes" id="UP000634136"/>
    </source>
</evidence>
<proteinExistence type="inferred from homology"/>
<dbReference type="Proteomes" id="UP000634136">
    <property type="component" value="Unassembled WGS sequence"/>
</dbReference>
<dbReference type="GO" id="GO:0005737">
    <property type="term" value="C:cytoplasm"/>
    <property type="evidence" value="ECO:0007669"/>
    <property type="project" value="TreeGrafter"/>
</dbReference>
<dbReference type="GO" id="GO:0008198">
    <property type="term" value="F:ferrous iron binding"/>
    <property type="evidence" value="ECO:0007669"/>
    <property type="project" value="TreeGrafter"/>
</dbReference>
<name>A0A834T8N0_9FABA</name>
<comment type="caution">
    <text evidence="5">The sequence shown here is derived from an EMBL/GenBank/DDBJ whole genome shotgun (WGS) entry which is preliminary data.</text>
</comment>
<dbReference type="PANTHER" id="PTHR11431">
    <property type="entry name" value="FERRITIN"/>
    <property type="match status" value="1"/>
</dbReference>
<dbReference type="InterPro" id="IPR009078">
    <property type="entry name" value="Ferritin-like_SF"/>
</dbReference>
<protein>
    <recommendedName>
        <fullName evidence="3">Ferritin</fullName>
        <ecNumber evidence="3">1.16.3.1</ecNumber>
    </recommendedName>
</protein>
<sequence length="124" mass="13810">MVLAISSSTTFSFSRTPKRLSSLSLHSPILASVRFSKRNAGSGINNAIHASQDAVIFEPFEEVQKELLLIPTKPQASLARHKYTDQCEAALNEQINVEYGISYVYHAMYAYFDRDNIALKGLAK</sequence>